<dbReference type="InterPro" id="IPR005883">
    <property type="entry name" value="PilM"/>
</dbReference>
<dbReference type="EMBL" id="BJYL01000007">
    <property type="protein sequence ID" value="GEN82331.1"/>
    <property type="molecule type" value="Genomic_DNA"/>
</dbReference>
<protein>
    <recommendedName>
        <fullName evidence="3">Pilus assembly protein PilM</fullName>
    </recommendedName>
</protein>
<evidence type="ECO:0000313" key="1">
    <source>
        <dbReference type="EMBL" id="GEN82331.1"/>
    </source>
</evidence>
<sequence length="317" mass="35834">MPLFNRRKQPATLTIEQDAVRFVRLKSQDPLVVDVAEEVTLPPNTIVEGKIVDVENLVVILEGVLKEWGIAKRDVQFLAPDTYVLIRKVPYPEDVEPDELKGHFFIEIGSTIYLPFDDPVFDVVPCDLNKGTKEAILIASKESILDQYEDVLKEVKLTPVVADIGPLALYRLAYKTYQFAGHEHVLIADMHDGMLTVSIFHKHYPLFMRPVDLTQSADLSIVTDGQADLHSITPTTIAMELEKLMNFYRYNLHNGTASITHLLVNGEYAEMENLLSTIRERFSIQANRLLKTPLQLPDGRQLPATFNRTIGLALKEV</sequence>
<dbReference type="PANTHER" id="PTHR32432">
    <property type="entry name" value="CELL DIVISION PROTEIN FTSA-RELATED"/>
    <property type="match status" value="1"/>
</dbReference>
<dbReference type="OrthoDB" id="2690797at2"/>
<proteinExistence type="predicted"/>
<gene>
    <name evidence="1" type="ORF">SLU01_06430</name>
</gene>
<dbReference type="Pfam" id="PF11104">
    <property type="entry name" value="PilM_2"/>
    <property type="match status" value="1"/>
</dbReference>
<dbReference type="Proteomes" id="UP000321901">
    <property type="component" value="Unassembled WGS sequence"/>
</dbReference>
<evidence type="ECO:0008006" key="3">
    <source>
        <dbReference type="Google" id="ProtNLM"/>
    </source>
</evidence>
<dbReference type="AlphaFoldDB" id="A0A511Z4G7"/>
<evidence type="ECO:0000313" key="2">
    <source>
        <dbReference type="Proteomes" id="UP000321901"/>
    </source>
</evidence>
<dbReference type="Gene3D" id="3.30.1490.300">
    <property type="match status" value="1"/>
</dbReference>
<dbReference type="PANTHER" id="PTHR32432:SF3">
    <property type="entry name" value="ETHANOLAMINE UTILIZATION PROTEIN EUTJ"/>
    <property type="match status" value="1"/>
</dbReference>
<comment type="caution">
    <text evidence="1">The sequence shown here is derived from an EMBL/GenBank/DDBJ whole genome shotgun (WGS) entry which is preliminary data.</text>
</comment>
<accession>A0A511Z4G7</accession>
<dbReference type="InterPro" id="IPR050696">
    <property type="entry name" value="FtsA/MreB"/>
</dbReference>
<dbReference type="Gene3D" id="3.30.420.40">
    <property type="match status" value="2"/>
</dbReference>
<reference evidence="1 2" key="1">
    <citation type="submission" date="2019-07" db="EMBL/GenBank/DDBJ databases">
        <title>Whole genome shotgun sequence of Sporosarcina luteola NBRC 105378.</title>
        <authorList>
            <person name="Hosoyama A."/>
            <person name="Uohara A."/>
            <person name="Ohji S."/>
            <person name="Ichikawa N."/>
        </authorList>
    </citation>
    <scope>NUCLEOTIDE SEQUENCE [LARGE SCALE GENOMIC DNA]</scope>
    <source>
        <strain evidence="1 2">NBRC 105378</strain>
    </source>
</reference>
<organism evidence="1 2">
    <name type="scientific">Sporosarcina luteola</name>
    <dbReference type="NCBI Taxonomy" id="582850"/>
    <lineage>
        <taxon>Bacteria</taxon>
        <taxon>Bacillati</taxon>
        <taxon>Bacillota</taxon>
        <taxon>Bacilli</taxon>
        <taxon>Bacillales</taxon>
        <taxon>Caryophanaceae</taxon>
        <taxon>Sporosarcina</taxon>
    </lineage>
</organism>
<dbReference type="RefSeq" id="WP_147055287.1">
    <property type="nucleotide sequence ID" value="NZ_BJYL01000007.1"/>
</dbReference>
<name>A0A511Z4G7_9BACL</name>
<keyword evidence="2" id="KW-1185">Reference proteome</keyword>